<dbReference type="Gene3D" id="3.40.50.720">
    <property type="entry name" value="NAD(P)-binding Rossmann-like Domain"/>
    <property type="match status" value="1"/>
</dbReference>
<organism evidence="2 3">
    <name type="scientific">Sphingobacterium kitahiroshimense</name>
    <dbReference type="NCBI Taxonomy" id="470446"/>
    <lineage>
        <taxon>Bacteria</taxon>
        <taxon>Pseudomonadati</taxon>
        <taxon>Bacteroidota</taxon>
        <taxon>Sphingobacteriia</taxon>
        <taxon>Sphingobacteriales</taxon>
        <taxon>Sphingobacteriaceae</taxon>
        <taxon>Sphingobacterium</taxon>
    </lineage>
</organism>
<dbReference type="InterPro" id="IPR001509">
    <property type="entry name" value="Epimerase_deHydtase"/>
</dbReference>
<dbReference type="InterPro" id="IPR050177">
    <property type="entry name" value="Lipid_A_modif_metabolic_enz"/>
</dbReference>
<evidence type="ECO:0000259" key="1">
    <source>
        <dbReference type="Pfam" id="PF01370"/>
    </source>
</evidence>
<dbReference type="EMBL" id="JBDJNQ010000002">
    <property type="protein sequence ID" value="MEN5377074.1"/>
    <property type="molecule type" value="Genomic_DNA"/>
</dbReference>
<keyword evidence="3" id="KW-1185">Reference proteome</keyword>
<accession>A0ABV0BRD9</accession>
<name>A0ABV0BRD9_9SPHI</name>
<reference evidence="2 3" key="1">
    <citation type="submission" date="2024-04" db="EMBL/GenBank/DDBJ databases">
        <title>WGS of bacteria from Torrens River.</title>
        <authorList>
            <person name="Wyrsch E.R."/>
            <person name="Drigo B."/>
        </authorList>
    </citation>
    <scope>NUCLEOTIDE SEQUENCE [LARGE SCALE GENOMIC DNA]</scope>
    <source>
        <strain evidence="2 3">TWI391</strain>
    </source>
</reference>
<dbReference type="InterPro" id="IPR036291">
    <property type="entry name" value="NAD(P)-bd_dom_sf"/>
</dbReference>
<feature type="domain" description="NAD-dependent epimerase/dehydratase" evidence="1">
    <location>
        <begin position="5"/>
        <end position="228"/>
    </location>
</feature>
<dbReference type="RefSeq" id="WP_183917210.1">
    <property type="nucleotide sequence ID" value="NZ_JBDJLH010000003.1"/>
</dbReference>
<protein>
    <submittedName>
        <fullName evidence="2">NAD(P)-dependent oxidoreductase</fullName>
    </submittedName>
</protein>
<dbReference type="SUPFAM" id="SSF51735">
    <property type="entry name" value="NAD(P)-binding Rossmann-fold domains"/>
    <property type="match status" value="1"/>
</dbReference>
<sequence length="330" mass="37345">MRKKILITGASGFVGYHLVQAAREAGLEVHAAVRKTSDVSEIKSFVDQFVYPDFKDKDSLLKLLEQEQYAYIVHGAAMTRAKNEQDLVDVNVGYTEVLADAVFQANIPLERFVFISSLAAIGPVAYDAPAINEQNEYHPVTAYGRSKVLAERMLEKYVANKLSIIRPTAVYGPKEKDLFVLFKTLNAGFDAYIGKSPQKLTFVFVKDLTDAILNACFLDNGNKKSYNITDGQVYGRYEMATIFKKYTSKSLYRFHLPFSLVKGVAQVMERAYKNSSTIPVLYPERLNELTAASWACDISSSKENIQYRPRYDLDAGLKVTIQWYRDNNWL</sequence>
<evidence type="ECO:0000313" key="3">
    <source>
        <dbReference type="Proteomes" id="UP001409291"/>
    </source>
</evidence>
<dbReference type="PANTHER" id="PTHR43245">
    <property type="entry name" value="BIFUNCTIONAL POLYMYXIN RESISTANCE PROTEIN ARNA"/>
    <property type="match status" value="1"/>
</dbReference>
<comment type="caution">
    <text evidence="2">The sequence shown here is derived from an EMBL/GenBank/DDBJ whole genome shotgun (WGS) entry which is preliminary data.</text>
</comment>
<gene>
    <name evidence="2" type="ORF">ABE541_07360</name>
</gene>
<evidence type="ECO:0000313" key="2">
    <source>
        <dbReference type="EMBL" id="MEN5377074.1"/>
    </source>
</evidence>
<proteinExistence type="predicted"/>
<dbReference type="Proteomes" id="UP001409291">
    <property type="component" value="Unassembled WGS sequence"/>
</dbReference>
<dbReference type="Pfam" id="PF01370">
    <property type="entry name" value="Epimerase"/>
    <property type="match status" value="1"/>
</dbReference>
<dbReference type="PANTHER" id="PTHR43245:SF58">
    <property type="entry name" value="BLL5923 PROTEIN"/>
    <property type="match status" value="1"/>
</dbReference>